<dbReference type="InterPro" id="IPR046341">
    <property type="entry name" value="SET_dom_sf"/>
</dbReference>
<dbReference type="GO" id="GO:0005694">
    <property type="term" value="C:chromosome"/>
    <property type="evidence" value="ECO:0007669"/>
    <property type="project" value="UniProtKB-SubCell"/>
</dbReference>
<dbReference type="PROSITE" id="PS51215">
    <property type="entry name" value="AWS"/>
    <property type="match status" value="1"/>
</dbReference>
<dbReference type="Pfam" id="PF00856">
    <property type="entry name" value="SET"/>
    <property type="match status" value="1"/>
</dbReference>
<dbReference type="PANTHER" id="PTHR22884">
    <property type="entry name" value="SET DOMAIN PROTEINS"/>
    <property type="match status" value="1"/>
</dbReference>
<dbReference type="GO" id="GO:0032259">
    <property type="term" value="P:methylation"/>
    <property type="evidence" value="ECO:0007669"/>
    <property type="project" value="UniProtKB-KW"/>
</dbReference>
<dbReference type="PROSITE" id="PS50280">
    <property type="entry name" value="SET"/>
    <property type="match status" value="1"/>
</dbReference>
<keyword evidence="16" id="KW-1185">Reference proteome</keyword>
<feature type="domain" description="SET" evidence="12">
    <location>
        <begin position="495"/>
        <end position="625"/>
    </location>
</feature>
<evidence type="ECO:0000259" key="14">
    <source>
        <dbReference type="PROSITE" id="PS51215"/>
    </source>
</evidence>
<keyword evidence="10" id="KW-0539">Nucleus</keyword>
<accession>A0AAN5C861</accession>
<feature type="region of interest" description="Disordered" evidence="11">
    <location>
        <begin position="1"/>
        <end position="91"/>
    </location>
</feature>
<proteinExistence type="predicted"/>
<feature type="compositionally biased region" description="Low complexity" evidence="11">
    <location>
        <begin position="703"/>
        <end position="715"/>
    </location>
</feature>
<keyword evidence="8" id="KW-0863">Zinc-finger</keyword>
<dbReference type="EMBL" id="BTRK01000001">
    <property type="protein sequence ID" value="GMR31986.1"/>
    <property type="molecule type" value="Genomic_DNA"/>
</dbReference>
<evidence type="ECO:0000259" key="13">
    <source>
        <dbReference type="PROSITE" id="PS50868"/>
    </source>
</evidence>
<evidence type="ECO:0000256" key="8">
    <source>
        <dbReference type="ARBA" id="ARBA00022771"/>
    </source>
</evidence>
<feature type="domain" description="Post-SET" evidence="13">
    <location>
        <begin position="633"/>
        <end position="649"/>
    </location>
</feature>
<feature type="compositionally biased region" description="Basic and acidic residues" evidence="11">
    <location>
        <begin position="652"/>
        <end position="664"/>
    </location>
</feature>
<feature type="compositionally biased region" description="Acidic residues" evidence="11">
    <location>
        <begin position="665"/>
        <end position="678"/>
    </location>
</feature>
<dbReference type="SUPFAM" id="SSF82199">
    <property type="entry name" value="SET domain"/>
    <property type="match status" value="1"/>
</dbReference>
<dbReference type="GO" id="GO:0140938">
    <property type="term" value="F:histone H3 methyltransferase activity"/>
    <property type="evidence" value="ECO:0007669"/>
    <property type="project" value="UniProtKB-ARBA"/>
</dbReference>
<dbReference type="AlphaFoldDB" id="A0AAN5C861"/>
<dbReference type="InterPro" id="IPR001214">
    <property type="entry name" value="SET_dom"/>
</dbReference>
<sequence>MYKPFPKPKEPQPRVEHEEKPLPVTAIVDGNVEVNEASSTRKTKRRESKSKAAKPRRIPSKKTSRTKLRVETKKETSARGKQNINEVEESEESEDAVNVLTYTVPLRQPHQLKCCVFCDEKSKNGEYITCAFRGCSQKMHGDCAENFICSEYTPRQAQLLFCADGPICPAHFCFHCYEERKKNASRFGELIDCEKCVRTFHLTCLPAGAKISSTPGKRKTFVCHHHIEKEPPIKDHMRLKVCTECDELCTARSASSKRNGNTRMECKRCTNVFHLKCSFQEVKGLKPGEYDNDLCSYCLQGSIIVSNQRVLAFCPFSYLGLPTGNYPGEAVALSDIPPGVANLLGGNLGKVGYIPIKWEWKDCDKPFFNLIPASRVQRMSLSSEMNLSPNIPFLEEVMSAKKKFAAPTCPLDNEAMSKTISIVTENVYMKGLGRIQETEEIEEFECGCKPDEEGIKCNTDQCMNRVVKYECPKTCDEAEGVFCANRAMQRNETSAKHELKLAGNGKGFGIFATGTIKPLEYIFEYAGEVIDKEELEKRQERIRALRANDEWTYLMGLAKGCSVDARFKGGLARYVNHSCDPNSKVETINVPTRYPNSTKITYEPKLKVQAVKEITAGEEITFRYELKKTVGLALDTCRCGAKKCAGKIGKKREKDTNENERFDGDVEDEEEEDEQEDEKENKKKTKKNVSGTRKKNRIKRRPSFSAPPSSAKRRK</sequence>
<dbReference type="CDD" id="cd15566">
    <property type="entry name" value="PHD3_NSD"/>
    <property type="match status" value="1"/>
</dbReference>
<keyword evidence="3" id="KW-0158">Chromosome</keyword>
<protein>
    <recommendedName>
        <fullName evidence="17">SET domain-containing protein</fullName>
    </recommendedName>
</protein>
<evidence type="ECO:0000256" key="7">
    <source>
        <dbReference type="ARBA" id="ARBA00022723"/>
    </source>
</evidence>
<dbReference type="Proteomes" id="UP001328107">
    <property type="component" value="Unassembled WGS sequence"/>
</dbReference>
<dbReference type="GO" id="GO:0016279">
    <property type="term" value="F:protein-lysine N-methyltransferase activity"/>
    <property type="evidence" value="ECO:0007669"/>
    <property type="project" value="UniProtKB-ARBA"/>
</dbReference>
<feature type="region of interest" description="Disordered" evidence="11">
    <location>
        <begin position="648"/>
        <end position="715"/>
    </location>
</feature>
<evidence type="ECO:0000256" key="9">
    <source>
        <dbReference type="ARBA" id="ARBA00022833"/>
    </source>
</evidence>
<feature type="domain" description="AWS" evidence="14">
    <location>
        <begin position="441"/>
        <end position="492"/>
    </location>
</feature>
<keyword evidence="4" id="KW-0489">Methyltransferase</keyword>
<dbReference type="InterPro" id="IPR050777">
    <property type="entry name" value="SET2_Histone-Lys_MeTrsfase"/>
</dbReference>
<dbReference type="PROSITE" id="PS50868">
    <property type="entry name" value="POST_SET"/>
    <property type="match status" value="1"/>
</dbReference>
<gene>
    <name evidence="15" type="ORF">PMAYCL1PPCAC_02181</name>
</gene>
<dbReference type="SMART" id="SM00317">
    <property type="entry name" value="SET"/>
    <property type="match status" value="1"/>
</dbReference>
<dbReference type="InterPro" id="IPR006560">
    <property type="entry name" value="AWS_dom"/>
</dbReference>
<evidence type="ECO:0000313" key="16">
    <source>
        <dbReference type="Proteomes" id="UP001328107"/>
    </source>
</evidence>
<comment type="subcellular location">
    <subcellularLocation>
        <location evidence="2">Chromosome</location>
    </subcellularLocation>
    <subcellularLocation>
        <location evidence="1">Nucleus</location>
    </subcellularLocation>
</comment>
<evidence type="ECO:0000256" key="6">
    <source>
        <dbReference type="ARBA" id="ARBA00022691"/>
    </source>
</evidence>
<evidence type="ECO:0000256" key="4">
    <source>
        <dbReference type="ARBA" id="ARBA00022603"/>
    </source>
</evidence>
<dbReference type="GO" id="GO:0005634">
    <property type="term" value="C:nucleus"/>
    <property type="evidence" value="ECO:0007669"/>
    <property type="project" value="UniProtKB-SubCell"/>
</dbReference>
<feature type="compositionally biased region" description="Basic residues" evidence="11">
    <location>
        <begin position="682"/>
        <end position="702"/>
    </location>
</feature>
<dbReference type="GO" id="GO:0008270">
    <property type="term" value="F:zinc ion binding"/>
    <property type="evidence" value="ECO:0007669"/>
    <property type="project" value="UniProtKB-KW"/>
</dbReference>
<feature type="compositionally biased region" description="Basic residues" evidence="11">
    <location>
        <begin position="41"/>
        <end position="67"/>
    </location>
</feature>
<evidence type="ECO:0000256" key="5">
    <source>
        <dbReference type="ARBA" id="ARBA00022679"/>
    </source>
</evidence>
<organism evidence="15 16">
    <name type="scientific">Pristionchus mayeri</name>
    <dbReference type="NCBI Taxonomy" id="1317129"/>
    <lineage>
        <taxon>Eukaryota</taxon>
        <taxon>Metazoa</taxon>
        <taxon>Ecdysozoa</taxon>
        <taxon>Nematoda</taxon>
        <taxon>Chromadorea</taxon>
        <taxon>Rhabditida</taxon>
        <taxon>Rhabditina</taxon>
        <taxon>Diplogasteromorpha</taxon>
        <taxon>Diplogasteroidea</taxon>
        <taxon>Neodiplogasteridae</taxon>
        <taxon>Pristionchus</taxon>
    </lineage>
</organism>
<feature type="compositionally biased region" description="Basic and acidic residues" evidence="11">
    <location>
        <begin position="7"/>
        <end position="21"/>
    </location>
</feature>
<keyword evidence="5" id="KW-0808">Transferase</keyword>
<dbReference type="InterPro" id="IPR003616">
    <property type="entry name" value="Post-SET_dom"/>
</dbReference>
<keyword evidence="7" id="KW-0479">Metal-binding</keyword>
<dbReference type="Gene3D" id="2.170.270.10">
    <property type="entry name" value="SET domain"/>
    <property type="match status" value="1"/>
</dbReference>
<evidence type="ECO:0000259" key="12">
    <source>
        <dbReference type="PROSITE" id="PS50280"/>
    </source>
</evidence>
<keyword evidence="6" id="KW-0949">S-adenosyl-L-methionine</keyword>
<feature type="compositionally biased region" description="Basic and acidic residues" evidence="11">
    <location>
        <begin position="68"/>
        <end position="78"/>
    </location>
</feature>
<comment type="caution">
    <text evidence="15">The sequence shown here is derived from an EMBL/GenBank/DDBJ whole genome shotgun (WGS) entry which is preliminary data.</text>
</comment>
<dbReference type="InterPro" id="IPR001965">
    <property type="entry name" value="Znf_PHD"/>
</dbReference>
<name>A0AAN5C861_9BILA</name>
<keyword evidence="9" id="KW-0862">Zinc</keyword>
<reference evidence="16" key="1">
    <citation type="submission" date="2022-10" db="EMBL/GenBank/DDBJ databases">
        <title>Genome assembly of Pristionchus species.</title>
        <authorList>
            <person name="Yoshida K."/>
            <person name="Sommer R.J."/>
        </authorList>
    </citation>
    <scope>NUCLEOTIDE SEQUENCE [LARGE SCALE GENOMIC DNA]</scope>
    <source>
        <strain evidence="16">RS5460</strain>
    </source>
</reference>
<evidence type="ECO:0000256" key="1">
    <source>
        <dbReference type="ARBA" id="ARBA00004123"/>
    </source>
</evidence>
<evidence type="ECO:0000256" key="10">
    <source>
        <dbReference type="ARBA" id="ARBA00023242"/>
    </source>
</evidence>
<evidence type="ECO:0000256" key="3">
    <source>
        <dbReference type="ARBA" id="ARBA00022454"/>
    </source>
</evidence>
<evidence type="ECO:0008006" key="17">
    <source>
        <dbReference type="Google" id="ProtNLM"/>
    </source>
</evidence>
<evidence type="ECO:0000256" key="11">
    <source>
        <dbReference type="SAM" id="MobiDB-lite"/>
    </source>
</evidence>
<evidence type="ECO:0000256" key="2">
    <source>
        <dbReference type="ARBA" id="ARBA00004286"/>
    </source>
</evidence>
<dbReference type="SMART" id="SM00249">
    <property type="entry name" value="PHD"/>
    <property type="match status" value="3"/>
</dbReference>
<evidence type="ECO:0000313" key="15">
    <source>
        <dbReference type="EMBL" id="GMR31986.1"/>
    </source>
</evidence>